<evidence type="ECO:0000313" key="1">
    <source>
        <dbReference type="EMBL" id="KAJ1981268.1"/>
    </source>
</evidence>
<evidence type="ECO:0000313" key="2">
    <source>
        <dbReference type="Proteomes" id="UP001151582"/>
    </source>
</evidence>
<dbReference type="AlphaFoldDB" id="A0A9W8EEC9"/>
<dbReference type="Pfam" id="PF08695">
    <property type="entry name" value="Coa1"/>
    <property type="match status" value="1"/>
</dbReference>
<sequence>MWASRRTVRYVGLGIALAIWAAGTALAFNHQRLSSSVVTSTVFFVRHSDKAVEALGQPIAFENGWPWISGTINQLKGQVDISFRIKGSKGSGTVFVKSFRTGHHWNDQELALRLDNGQVIDLRTDHSLVGASLAH</sequence>
<dbReference type="PANTHER" id="PTHR28523:SF1">
    <property type="entry name" value="CYTOCHROME C OXIDASE ASSEMBLY FACTOR 1"/>
    <property type="match status" value="1"/>
</dbReference>
<dbReference type="EMBL" id="JANBQB010000132">
    <property type="protein sequence ID" value="KAJ1981268.1"/>
    <property type="molecule type" value="Genomic_DNA"/>
</dbReference>
<keyword evidence="2" id="KW-1185">Reference proteome</keyword>
<dbReference type="InterPro" id="IPR014807">
    <property type="entry name" value="Coa1"/>
</dbReference>
<reference evidence="1" key="1">
    <citation type="submission" date="2022-07" db="EMBL/GenBank/DDBJ databases">
        <title>Phylogenomic reconstructions and comparative analyses of Kickxellomycotina fungi.</title>
        <authorList>
            <person name="Reynolds N.K."/>
            <person name="Stajich J.E."/>
            <person name="Barry K."/>
            <person name="Grigoriev I.V."/>
            <person name="Crous P."/>
            <person name="Smith M.E."/>
        </authorList>
    </citation>
    <scope>NUCLEOTIDE SEQUENCE</scope>
    <source>
        <strain evidence="1">RSA 567</strain>
    </source>
</reference>
<dbReference type="Proteomes" id="UP001151582">
    <property type="component" value="Unassembled WGS sequence"/>
</dbReference>
<proteinExistence type="predicted"/>
<protein>
    <submittedName>
        <fullName evidence="1">Cytochrome oxidase assembly protein 1</fullName>
    </submittedName>
</protein>
<comment type="caution">
    <text evidence="1">The sequence shown here is derived from an EMBL/GenBank/DDBJ whole genome shotgun (WGS) entry which is preliminary data.</text>
</comment>
<organism evidence="1 2">
    <name type="scientific">Dimargaris verticillata</name>
    <dbReference type="NCBI Taxonomy" id="2761393"/>
    <lineage>
        <taxon>Eukaryota</taxon>
        <taxon>Fungi</taxon>
        <taxon>Fungi incertae sedis</taxon>
        <taxon>Zoopagomycota</taxon>
        <taxon>Kickxellomycotina</taxon>
        <taxon>Dimargaritomycetes</taxon>
        <taxon>Dimargaritales</taxon>
        <taxon>Dimargaritaceae</taxon>
        <taxon>Dimargaris</taxon>
    </lineage>
</organism>
<dbReference type="OrthoDB" id="2100652at2759"/>
<dbReference type="PANTHER" id="PTHR28523">
    <property type="entry name" value="CYTOCHROME C OXIDASE ASSEMBLY FACTOR 1"/>
    <property type="match status" value="1"/>
</dbReference>
<dbReference type="InterPro" id="IPR042432">
    <property type="entry name" value="Coa1_fungi"/>
</dbReference>
<accession>A0A9W8EEC9</accession>
<gene>
    <name evidence="1" type="primary">COA1</name>
    <name evidence="1" type="ORF">H4R34_002145</name>
</gene>
<name>A0A9W8EEC9_9FUNG</name>
<dbReference type="GO" id="GO:0005743">
    <property type="term" value="C:mitochondrial inner membrane"/>
    <property type="evidence" value="ECO:0007669"/>
    <property type="project" value="TreeGrafter"/>
</dbReference>
<dbReference type="GO" id="GO:0033617">
    <property type="term" value="P:mitochondrial respiratory chain complex IV assembly"/>
    <property type="evidence" value="ECO:0007669"/>
    <property type="project" value="InterPro"/>
</dbReference>